<dbReference type="EMBL" id="AWWV01008042">
    <property type="protein sequence ID" value="OMO93768.1"/>
    <property type="molecule type" value="Genomic_DNA"/>
</dbReference>
<evidence type="ECO:0000256" key="1">
    <source>
        <dbReference type="SAM" id="MobiDB-lite"/>
    </source>
</evidence>
<sequence length="166" mass="18933">MDVRKLSPGEIPLECFLSFTNRISPTKKRWLEMLSDRNSFSSINFTINRVQMISVSTDLSFNISTSNEIFVGCIKLVLDSESSSKLTRIPIASESAAWGVKGPNKEEITDWYFQPKEEEKEQRDKEKNTMGNRGRHEEKKRIQFSVGFHPRNPSPATDRIPPSPVG</sequence>
<dbReference type="Gramene" id="OMO93768">
    <property type="protein sequence ID" value="OMO93768"/>
    <property type="gene ID" value="CCACVL1_06361"/>
</dbReference>
<gene>
    <name evidence="2" type="ORF">CCACVL1_06361</name>
</gene>
<dbReference type="Proteomes" id="UP000188268">
    <property type="component" value="Unassembled WGS sequence"/>
</dbReference>
<protein>
    <submittedName>
        <fullName evidence="2">Uncharacterized protein</fullName>
    </submittedName>
</protein>
<evidence type="ECO:0000313" key="3">
    <source>
        <dbReference type="Proteomes" id="UP000188268"/>
    </source>
</evidence>
<accession>A0A1R3JG06</accession>
<keyword evidence="3" id="KW-1185">Reference proteome</keyword>
<evidence type="ECO:0000313" key="2">
    <source>
        <dbReference type="EMBL" id="OMO93768.1"/>
    </source>
</evidence>
<feature type="compositionally biased region" description="Basic and acidic residues" evidence="1">
    <location>
        <begin position="115"/>
        <end position="141"/>
    </location>
</feature>
<reference evidence="2 3" key="1">
    <citation type="submission" date="2013-09" db="EMBL/GenBank/DDBJ databases">
        <title>Corchorus capsularis genome sequencing.</title>
        <authorList>
            <person name="Alam M."/>
            <person name="Haque M.S."/>
            <person name="Islam M.S."/>
            <person name="Emdad E.M."/>
            <person name="Islam M.M."/>
            <person name="Ahmed B."/>
            <person name="Halim A."/>
            <person name="Hossen Q.M.M."/>
            <person name="Hossain M.Z."/>
            <person name="Ahmed R."/>
            <person name="Khan M.M."/>
            <person name="Islam R."/>
            <person name="Rashid M.M."/>
            <person name="Khan S.A."/>
            <person name="Rahman M.S."/>
            <person name="Alam M."/>
        </authorList>
    </citation>
    <scope>NUCLEOTIDE SEQUENCE [LARGE SCALE GENOMIC DNA]</scope>
    <source>
        <strain evidence="3">cv. CVL-1</strain>
        <tissue evidence="2">Whole seedling</tissue>
    </source>
</reference>
<name>A0A1R3JG06_COCAP</name>
<organism evidence="2 3">
    <name type="scientific">Corchorus capsularis</name>
    <name type="common">Jute</name>
    <dbReference type="NCBI Taxonomy" id="210143"/>
    <lineage>
        <taxon>Eukaryota</taxon>
        <taxon>Viridiplantae</taxon>
        <taxon>Streptophyta</taxon>
        <taxon>Embryophyta</taxon>
        <taxon>Tracheophyta</taxon>
        <taxon>Spermatophyta</taxon>
        <taxon>Magnoliopsida</taxon>
        <taxon>eudicotyledons</taxon>
        <taxon>Gunneridae</taxon>
        <taxon>Pentapetalae</taxon>
        <taxon>rosids</taxon>
        <taxon>malvids</taxon>
        <taxon>Malvales</taxon>
        <taxon>Malvaceae</taxon>
        <taxon>Grewioideae</taxon>
        <taxon>Apeibeae</taxon>
        <taxon>Corchorus</taxon>
    </lineage>
</organism>
<comment type="caution">
    <text evidence="2">The sequence shown here is derived from an EMBL/GenBank/DDBJ whole genome shotgun (WGS) entry which is preliminary data.</text>
</comment>
<proteinExistence type="predicted"/>
<dbReference type="AlphaFoldDB" id="A0A1R3JG06"/>
<feature type="region of interest" description="Disordered" evidence="1">
    <location>
        <begin position="109"/>
        <end position="166"/>
    </location>
</feature>